<name>A0A0H4YFF1_9POXV</name>
<dbReference type="KEGG" id="vg:25392197"/>
<proteinExistence type="predicted"/>
<dbReference type="RefSeq" id="YP_009162402.1">
    <property type="nucleotide sequence ID" value="NC_027707.1"/>
</dbReference>
<reference evidence="1 2" key="1">
    <citation type="journal article" date="2015" name="J. Virol.">
        <title>Salmon gill poxvirus, the deepest representative of the Chordopoxvirinae.</title>
        <authorList>
            <person name="Gjessing M.C."/>
            <person name="Yutin N."/>
            <person name="Tengs T."/>
            <person name="Senkevich T."/>
            <person name="Koonin E.V."/>
            <person name="Ronning H.P."/>
            <person name="Alarson M."/>
            <person name="Ylving S."/>
            <person name="Lie K.-I."/>
            <person name="Saure B."/>
            <person name="Tran L."/>
            <person name="Moss B."/>
            <person name="Dale O.B."/>
        </authorList>
    </citation>
    <scope>NUCLEOTIDE SEQUENCE [LARGE SCALE GENOMIC DNA]</scope>
    <source>
        <strain evidence="1">2012-04-F277-L3G</strain>
    </source>
</reference>
<keyword evidence="2" id="KW-1185">Reference proteome</keyword>
<dbReference type="EMBL" id="KT159937">
    <property type="protein sequence ID" value="AKR04154.1"/>
    <property type="molecule type" value="Genomic_DNA"/>
</dbReference>
<dbReference type="GeneID" id="25392197"/>
<organism evidence="1 2">
    <name type="scientific">Salmon gill poxvirus</name>
    <dbReference type="NCBI Taxonomy" id="1680908"/>
    <lineage>
        <taxon>Viruses</taxon>
        <taxon>Varidnaviria</taxon>
        <taxon>Bamfordvirae</taxon>
        <taxon>Nucleocytoviricota</taxon>
        <taxon>Pokkesviricetes</taxon>
        <taxon>Chitovirales</taxon>
        <taxon>Poxviridae</taxon>
        <taxon>Chordopoxvirinae</taxon>
        <taxon>Salmonpoxvirus</taxon>
        <taxon>Salmonpoxvirus gillpox</taxon>
        <taxon>Salmon gillpox virus</taxon>
    </lineage>
</organism>
<evidence type="ECO:0000313" key="2">
    <source>
        <dbReference type="Proteomes" id="UP000105007"/>
    </source>
</evidence>
<protein>
    <submittedName>
        <fullName evidence="1">Uncharacterized protein</fullName>
    </submittedName>
</protein>
<accession>A0A0H4YFF1</accession>
<sequence length="106" mass="12233">MSIIINLDISDNNEYDISCMDDVVSLVLYKNTSLVKVRFHKSLIDHEILLYNKLKSDGTYGLICTDQTITLTLRSKLNKTTTLYLPYGYFDVFFLVRGCDEKIIKP</sequence>
<dbReference type="Proteomes" id="UP000105007">
    <property type="component" value="Segment"/>
</dbReference>
<gene>
    <name evidence="1" type="ORF">SGPV030</name>
</gene>
<evidence type="ECO:0000313" key="1">
    <source>
        <dbReference type="EMBL" id="AKR04154.1"/>
    </source>
</evidence>